<evidence type="ECO:0000256" key="3">
    <source>
        <dbReference type="ARBA" id="ARBA00006442"/>
    </source>
</evidence>
<comment type="similarity">
    <text evidence="3">Belongs to the FAD-dependent oxidoreductase family.</text>
</comment>
<dbReference type="Gene3D" id="3.50.50.60">
    <property type="entry name" value="FAD/NAD(P)-binding domain"/>
    <property type="match status" value="2"/>
</dbReference>
<feature type="region of interest" description="Disordered" evidence="12">
    <location>
        <begin position="604"/>
        <end position="624"/>
    </location>
</feature>
<evidence type="ECO:0000256" key="12">
    <source>
        <dbReference type="SAM" id="MobiDB-lite"/>
    </source>
</evidence>
<dbReference type="Pfam" id="PF14721">
    <property type="entry name" value="AIF_C"/>
    <property type="match status" value="1"/>
</dbReference>
<keyword evidence="9" id="KW-0520">NAD</keyword>
<evidence type="ECO:0000256" key="13">
    <source>
        <dbReference type="SAM" id="Phobius"/>
    </source>
</evidence>
<proteinExistence type="inferred from homology"/>
<dbReference type="GO" id="GO:0033108">
    <property type="term" value="P:mitochondrial respiratory chain complex assembly"/>
    <property type="evidence" value="ECO:0007669"/>
    <property type="project" value="TreeGrafter"/>
</dbReference>
<dbReference type="PRINTS" id="PR00368">
    <property type="entry name" value="FADPNR"/>
</dbReference>
<dbReference type="GO" id="GO:0071949">
    <property type="term" value="F:FAD binding"/>
    <property type="evidence" value="ECO:0007669"/>
    <property type="project" value="TreeGrafter"/>
</dbReference>
<dbReference type="GO" id="GO:0005739">
    <property type="term" value="C:mitochondrion"/>
    <property type="evidence" value="ECO:0007669"/>
    <property type="project" value="UniProtKB-SubCell"/>
</dbReference>
<feature type="domain" description="FAD/NAD(P)-binding" evidence="14">
    <location>
        <begin position="207"/>
        <end position="534"/>
    </location>
</feature>
<keyword evidence="5" id="KW-0053">Apoptosis</keyword>
<comment type="cofactor">
    <cofactor evidence="1">
        <name>FAD</name>
        <dbReference type="ChEBI" id="CHEBI:57692"/>
    </cofactor>
</comment>
<evidence type="ECO:0000259" key="14">
    <source>
        <dbReference type="Pfam" id="PF07992"/>
    </source>
</evidence>
<keyword evidence="7" id="KW-0809">Transit peptide</keyword>
<keyword evidence="8" id="KW-0560">Oxidoreductase</keyword>
<keyword evidence="10" id="KW-0496">Mitochondrion</keyword>
<keyword evidence="13" id="KW-0472">Membrane</keyword>
<keyword evidence="13" id="KW-1133">Transmembrane helix</keyword>
<evidence type="ECO:0000256" key="4">
    <source>
        <dbReference type="ARBA" id="ARBA00022630"/>
    </source>
</evidence>
<dbReference type="GO" id="GO:0006915">
    <property type="term" value="P:apoptotic process"/>
    <property type="evidence" value="ECO:0007669"/>
    <property type="project" value="UniProtKB-KW"/>
</dbReference>
<feature type="compositionally biased region" description="Pro residues" evidence="12">
    <location>
        <begin position="611"/>
        <end position="621"/>
    </location>
</feature>
<dbReference type="SMART" id="SM01353">
    <property type="entry name" value="AIF_C"/>
    <property type="match status" value="1"/>
</dbReference>
<reference evidence="16" key="1">
    <citation type="submission" date="2020-11" db="EMBL/GenBank/DDBJ databases">
        <authorList>
            <person name="Tran Van P."/>
        </authorList>
    </citation>
    <scope>NUCLEOTIDE SEQUENCE</scope>
</reference>
<dbReference type="GO" id="GO:0016174">
    <property type="term" value="F:NAD(P)H oxidase H2O2-forming activity"/>
    <property type="evidence" value="ECO:0007669"/>
    <property type="project" value="TreeGrafter"/>
</dbReference>
<name>A0A7R8VUR6_TIMDO</name>
<evidence type="ECO:0000256" key="7">
    <source>
        <dbReference type="ARBA" id="ARBA00022946"/>
    </source>
</evidence>
<dbReference type="InterPro" id="IPR016156">
    <property type="entry name" value="FAD/NAD-linked_Rdtase_dimer_sf"/>
</dbReference>
<dbReference type="PRINTS" id="PR00411">
    <property type="entry name" value="PNDRDTASEI"/>
</dbReference>
<accession>A0A7R8VUR6</accession>
<evidence type="ECO:0000256" key="11">
    <source>
        <dbReference type="ARBA" id="ARBA00047786"/>
    </source>
</evidence>
<comment type="catalytic activity">
    <reaction evidence="11">
        <text>A + NADH + H(+) = AH2 + NAD(+)</text>
        <dbReference type="Rhea" id="RHEA:11356"/>
        <dbReference type="ChEBI" id="CHEBI:13193"/>
        <dbReference type="ChEBI" id="CHEBI:15378"/>
        <dbReference type="ChEBI" id="CHEBI:17499"/>
        <dbReference type="ChEBI" id="CHEBI:57540"/>
        <dbReference type="ChEBI" id="CHEBI:57945"/>
    </reaction>
</comment>
<dbReference type="Gene3D" id="3.30.390.30">
    <property type="match status" value="1"/>
</dbReference>
<sequence length="681" mass="76165">MLLRNALRIVRKAEIIIYQNSQINTSYVRLFASNKNDGSCKPPPRKSDECTTGAPRRSIKNCKPETPLPPTPTRECKNPLQAPVPPRVDTRTSDCKIPPYPECEAGSRTSTHSAQDCGKSHMMKECPQPECPYDDSSRQKKYTKHLFGGVLFLLASLAAIYYVGLHKRRESPPPSAVKVPSKKQKKVRRIPRIPLSSADIPNEIPYLLIGGGTASFSAFRAIKSIDPTAKVLVITNDGFYPYMRPPLSKEMWFNEDPVSTKQLQFKQWNGTERSIFYEPEDFYAQCKGLKEQANGGVAVARGWSVKKVDVYERKAYLDDGYEIHYDKCLLATGSIPRNLDLFENAPKNIKEKVITYRGIYDFEEIDEVIKDGAKSIVVIGGSFLGSELACALARRGRKTQMRVHQIYRESGNMAKILPEYLSQWTTERVKDEGVNVINNTEVEDVNIERNTLILTLNNGEKVKAQQVIVAIGVDPNTELAEESGLEIDEDFGGYLVNAELMARSHLWIAGDCTCFYDTQLGRRRVEHHDHAVVSGRLAGENMTGAGKPYWHQSMFWSDLGPDVGYEAIGIVDAALPTVGVFAKATDKDTPKAVVTATDEGNRAKMEARAPPVQPAKKPPTAPKDGEDYGKGVIFYLRDDIVVGIVLWNVFNRMSVARQVLKDGKKYKDLNEVAKLFNIHEE</sequence>
<dbReference type="GO" id="GO:0046983">
    <property type="term" value="F:protein dimerization activity"/>
    <property type="evidence" value="ECO:0007669"/>
    <property type="project" value="InterPro"/>
</dbReference>
<dbReference type="SUPFAM" id="SSF51905">
    <property type="entry name" value="FAD/NAD(P)-binding domain"/>
    <property type="match status" value="2"/>
</dbReference>
<keyword evidence="13" id="KW-0812">Transmembrane</keyword>
<evidence type="ECO:0000256" key="5">
    <source>
        <dbReference type="ARBA" id="ARBA00022703"/>
    </source>
</evidence>
<keyword evidence="6" id="KW-0274">FAD</keyword>
<comment type="subcellular location">
    <subcellularLocation>
        <location evidence="2">Mitochondrion</location>
    </subcellularLocation>
</comment>
<evidence type="ECO:0000256" key="6">
    <source>
        <dbReference type="ARBA" id="ARBA00022827"/>
    </source>
</evidence>
<dbReference type="InterPro" id="IPR036188">
    <property type="entry name" value="FAD/NAD-bd_sf"/>
</dbReference>
<dbReference type="InterPro" id="IPR050446">
    <property type="entry name" value="FAD-oxidoreductase/Apoptosis"/>
</dbReference>
<evidence type="ECO:0000313" key="16">
    <source>
        <dbReference type="EMBL" id="CAD7204554.1"/>
    </source>
</evidence>
<protein>
    <recommendedName>
        <fullName evidence="17">Apoptosis-inducing factor 1, mitochondrial</fullName>
    </recommendedName>
</protein>
<dbReference type="InterPro" id="IPR029324">
    <property type="entry name" value="AIF_C"/>
</dbReference>
<dbReference type="InterPro" id="IPR023753">
    <property type="entry name" value="FAD/NAD-binding_dom"/>
</dbReference>
<evidence type="ECO:0000256" key="10">
    <source>
        <dbReference type="ARBA" id="ARBA00023128"/>
    </source>
</evidence>
<dbReference type="Pfam" id="PF07992">
    <property type="entry name" value="Pyr_redox_2"/>
    <property type="match status" value="1"/>
</dbReference>
<evidence type="ECO:0008006" key="17">
    <source>
        <dbReference type="Google" id="ProtNLM"/>
    </source>
</evidence>
<evidence type="ECO:0000256" key="9">
    <source>
        <dbReference type="ARBA" id="ARBA00023027"/>
    </source>
</evidence>
<dbReference type="AlphaFoldDB" id="A0A7R8VUR6"/>
<organism evidence="16">
    <name type="scientific">Timema douglasi</name>
    <name type="common">Walking stick</name>
    <dbReference type="NCBI Taxonomy" id="61478"/>
    <lineage>
        <taxon>Eukaryota</taxon>
        <taxon>Metazoa</taxon>
        <taxon>Ecdysozoa</taxon>
        <taxon>Arthropoda</taxon>
        <taxon>Hexapoda</taxon>
        <taxon>Insecta</taxon>
        <taxon>Pterygota</taxon>
        <taxon>Neoptera</taxon>
        <taxon>Polyneoptera</taxon>
        <taxon>Phasmatodea</taxon>
        <taxon>Timematodea</taxon>
        <taxon>Timematoidea</taxon>
        <taxon>Timematidae</taxon>
        <taxon>Timema</taxon>
    </lineage>
</organism>
<feature type="region of interest" description="Disordered" evidence="12">
    <location>
        <begin position="35"/>
        <end position="93"/>
    </location>
</feature>
<dbReference type="EMBL" id="OA572608">
    <property type="protein sequence ID" value="CAD7204554.1"/>
    <property type="molecule type" value="Genomic_DNA"/>
</dbReference>
<gene>
    <name evidence="16" type="ORF">TDIB3V08_LOCUS10711</name>
</gene>
<feature type="transmembrane region" description="Helical" evidence="13">
    <location>
        <begin position="146"/>
        <end position="165"/>
    </location>
</feature>
<evidence type="ECO:0000256" key="2">
    <source>
        <dbReference type="ARBA" id="ARBA00004173"/>
    </source>
</evidence>
<evidence type="ECO:0000259" key="15">
    <source>
        <dbReference type="Pfam" id="PF14721"/>
    </source>
</evidence>
<feature type="domain" description="Mitochondrial apoptosis-inducing factor C-terminal" evidence="15">
    <location>
        <begin position="538"/>
        <end position="662"/>
    </location>
</feature>
<dbReference type="SUPFAM" id="SSF55424">
    <property type="entry name" value="FAD/NAD-linked reductases, dimerisation (C-terminal) domain"/>
    <property type="match status" value="1"/>
</dbReference>
<keyword evidence="4" id="KW-0285">Flavoprotein</keyword>
<evidence type="ECO:0000256" key="1">
    <source>
        <dbReference type="ARBA" id="ARBA00001974"/>
    </source>
</evidence>
<dbReference type="PANTHER" id="PTHR43557">
    <property type="entry name" value="APOPTOSIS-INDUCING FACTOR 1"/>
    <property type="match status" value="1"/>
</dbReference>
<dbReference type="PANTHER" id="PTHR43557:SF4">
    <property type="entry name" value="APOPTOSIS-INDUCING FACTOR 1, MITOCHONDRIAL"/>
    <property type="match status" value="1"/>
</dbReference>
<evidence type="ECO:0000256" key="8">
    <source>
        <dbReference type="ARBA" id="ARBA00023002"/>
    </source>
</evidence>